<dbReference type="Pfam" id="PF00781">
    <property type="entry name" value="DAGK_cat"/>
    <property type="match status" value="1"/>
</dbReference>
<dbReference type="OrthoDB" id="9815110at2"/>
<dbReference type="AlphaFoldDB" id="A0A1X7FCS8"/>
<dbReference type="InterPro" id="IPR016064">
    <property type="entry name" value="NAD/diacylglycerol_kinase_sf"/>
</dbReference>
<evidence type="ECO:0000313" key="2">
    <source>
        <dbReference type="EMBL" id="SMF49634.1"/>
    </source>
</evidence>
<keyword evidence="3" id="KW-1185">Reference proteome</keyword>
<keyword evidence="2" id="KW-0418">Kinase</keyword>
<dbReference type="SUPFAM" id="SSF111331">
    <property type="entry name" value="NAD kinase/diacylglycerol kinase-like"/>
    <property type="match status" value="1"/>
</dbReference>
<gene>
    <name evidence="2" type="ORF">SAMN02982989_2651</name>
</gene>
<protein>
    <submittedName>
        <fullName evidence="2">Diacylglycerol kinase family enzyme</fullName>
    </submittedName>
</protein>
<keyword evidence="2" id="KW-0808">Transferase</keyword>
<organism evidence="2 3">
    <name type="scientific">Xaviernesmea oryzae</name>
    <dbReference type="NCBI Taxonomy" id="464029"/>
    <lineage>
        <taxon>Bacteria</taxon>
        <taxon>Pseudomonadati</taxon>
        <taxon>Pseudomonadota</taxon>
        <taxon>Alphaproteobacteria</taxon>
        <taxon>Hyphomicrobiales</taxon>
        <taxon>Rhizobiaceae</taxon>
        <taxon>Rhizobium/Agrobacterium group</taxon>
        <taxon>Xaviernesmea</taxon>
    </lineage>
</organism>
<accession>A0A1X7FCS8</accession>
<name>A0A1X7FCS8_9HYPH</name>
<dbReference type="GO" id="GO:0016301">
    <property type="term" value="F:kinase activity"/>
    <property type="evidence" value="ECO:0007669"/>
    <property type="project" value="UniProtKB-KW"/>
</dbReference>
<feature type="domain" description="DAGKc" evidence="1">
    <location>
        <begin position="53"/>
        <end position="131"/>
    </location>
</feature>
<dbReference type="RefSeq" id="WP_085423419.1">
    <property type="nucleotide sequence ID" value="NZ_FXAF01000006.1"/>
</dbReference>
<reference evidence="3" key="1">
    <citation type="submission" date="2017-04" db="EMBL/GenBank/DDBJ databases">
        <authorList>
            <person name="Varghese N."/>
            <person name="Submissions S."/>
        </authorList>
    </citation>
    <scope>NUCLEOTIDE SEQUENCE [LARGE SCALE GENOMIC DNA]</scope>
    <source>
        <strain evidence="3">B4P</strain>
    </source>
</reference>
<dbReference type="Gene3D" id="2.60.200.40">
    <property type="match status" value="1"/>
</dbReference>
<evidence type="ECO:0000259" key="1">
    <source>
        <dbReference type="PROSITE" id="PS50146"/>
    </source>
</evidence>
<dbReference type="Gene3D" id="3.40.50.10330">
    <property type="entry name" value="Probable inorganic polyphosphate/atp-NAD kinase, domain 1"/>
    <property type="match status" value="1"/>
</dbReference>
<proteinExistence type="predicted"/>
<dbReference type="PROSITE" id="PS50146">
    <property type="entry name" value="DAGK"/>
    <property type="match status" value="1"/>
</dbReference>
<dbReference type="STRING" id="464029.SAMN02982989_2651"/>
<dbReference type="EMBL" id="FXAF01000006">
    <property type="protein sequence ID" value="SMF49634.1"/>
    <property type="molecule type" value="Genomic_DNA"/>
</dbReference>
<dbReference type="InterPro" id="IPR001206">
    <property type="entry name" value="Diacylglycerol_kinase_cat_dom"/>
</dbReference>
<evidence type="ECO:0000313" key="3">
    <source>
        <dbReference type="Proteomes" id="UP000192903"/>
    </source>
</evidence>
<sequence>MNLFAVFNRDGGTFRTTDMDAYCARAVEAFEAQGHQIECHVVSGDQVVATMEKGAAASGVEGLVAGGGDGTISAAAGIAWKSGIALGVVPAGTMNLFARSLKLPLDIWQVLDALAVATPENIDIASANGRSFVHQFSAGMHARLVRYRNSMTFASRLGKIRASTRAAIGVMFNPPEFEVEFKAEGKVGHRKVSAISVSNNEFGPDPLMYADSLTRGHLGFYIADPLKPAGVAKLAFDILRGRLKENPSVTAMTATEVELHFPRERHDIRCVIDGELLPMDRDVLLKVHAGELKVLVNEPQQREEVEQDGSGI</sequence>
<dbReference type="Proteomes" id="UP000192903">
    <property type="component" value="Unassembled WGS sequence"/>
</dbReference>
<dbReference type="InterPro" id="IPR017438">
    <property type="entry name" value="ATP-NAD_kinase_N"/>
</dbReference>